<evidence type="ECO:0000313" key="1">
    <source>
        <dbReference type="EMBL" id="MBX52111.1"/>
    </source>
</evidence>
<organism evidence="1">
    <name type="scientific">Rhizophora mucronata</name>
    <name type="common">Asiatic mangrove</name>
    <dbReference type="NCBI Taxonomy" id="61149"/>
    <lineage>
        <taxon>Eukaryota</taxon>
        <taxon>Viridiplantae</taxon>
        <taxon>Streptophyta</taxon>
        <taxon>Embryophyta</taxon>
        <taxon>Tracheophyta</taxon>
        <taxon>Spermatophyta</taxon>
        <taxon>Magnoliopsida</taxon>
        <taxon>eudicotyledons</taxon>
        <taxon>Gunneridae</taxon>
        <taxon>Pentapetalae</taxon>
        <taxon>rosids</taxon>
        <taxon>fabids</taxon>
        <taxon>Malpighiales</taxon>
        <taxon>Rhizophoraceae</taxon>
        <taxon>Rhizophora</taxon>
    </lineage>
</organism>
<dbReference type="EMBL" id="GGEC01071627">
    <property type="protein sequence ID" value="MBX52111.1"/>
    <property type="molecule type" value="Transcribed_RNA"/>
</dbReference>
<dbReference type="AlphaFoldDB" id="A0A2P2PBW7"/>
<reference evidence="1" key="1">
    <citation type="submission" date="2018-02" db="EMBL/GenBank/DDBJ databases">
        <title>Rhizophora mucronata_Transcriptome.</title>
        <authorList>
            <person name="Meera S.P."/>
            <person name="Sreeshan A."/>
            <person name="Augustine A."/>
        </authorList>
    </citation>
    <scope>NUCLEOTIDE SEQUENCE</scope>
    <source>
        <tissue evidence="1">Leaf</tissue>
    </source>
</reference>
<protein>
    <submittedName>
        <fullName evidence="1">Uncharacterized protein</fullName>
    </submittedName>
</protein>
<proteinExistence type="predicted"/>
<name>A0A2P2PBW7_RHIMU</name>
<accession>A0A2P2PBW7</accession>
<sequence length="94" mass="10982">MTFSSVHNIGTSVSYKPTALNLAEQNSKLKRKNMYVCILVSVWPEKPQCYPYYLKRYYFSNLRPSSLPFHKTLPSCLCQEEKDACLASRFVHKR</sequence>